<dbReference type="CDD" id="cd03449">
    <property type="entry name" value="R_hydratase"/>
    <property type="match status" value="1"/>
</dbReference>
<proteinExistence type="predicted"/>
<feature type="domain" description="MaoC-like" evidence="2">
    <location>
        <begin position="72"/>
        <end position="178"/>
    </location>
</feature>
<dbReference type="Gene3D" id="3.10.129.10">
    <property type="entry name" value="Hotdog Thioesterase"/>
    <property type="match status" value="1"/>
</dbReference>
<comment type="caution">
    <text evidence="3">The sequence shown here is derived from an EMBL/GenBank/DDBJ whole genome shotgun (WGS) entry which is preliminary data.</text>
</comment>
<accession>A0A7C4W322</accession>
<evidence type="ECO:0000313" key="3">
    <source>
        <dbReference type="EMBL" id="HGU58637.1"/>
    </source>
</evidence>
<keyword evidence="1" id="KW-0472">Membrane</keyword>
<protein>
    <submittedName>
        <fullName evidence="3">MaoC family dehydratase</fullName>
    </submittedName>
</protein>
<dbReference type="GO" id="GO:0019171">
    <property type="term" value="F:(3R)-hydroxyacyl-[acyl-carrier-protein] dehydratase activity"/>
    <property type="evidence" value="ECO:0007669"/>
    <property type="project" value="TreeGrafter"/>
</dbReference>
<evidence type="ECO:0000259" key="2">
    <source>
        <dbReference type="Pfam" id="PF01575"/>
    </source>
</evidence>
<dbReference type="AlphaFoldDB" id="A0A7C4W322"/>
<dbReference type="InterPro" id="IPR029069">
    <property type="entry name" value="HotDog_dom_sf"/>
</dbReference>
<reference evidence="3" key="1">
    <citation type="journal article" date="2020" name="mSystems">
        <title>Genome- and Community-Level Interaction Insights into Carbon Utilization and Element Cycling Functions of Hydrothermarchaeota in Hydrothermal Sediment.</title>
        <authorList>
            <person name="Zhou Z."/>
            <person name="Liu Y."/>
            <person name="Xu W."/>
            <person name="Pan J."/>
            <person name="Luo Z.H."/>
            <person name="Li M."/>
        </authorList>
    </citation>
    <scope>NUCLEOTIDE SEQUENCE [LARGE SCALE GENOMIC DNA]</scope>
    <source>
        <strain evidence="3">SpSt-62</strain>
    </source>
</reference>
<dbReference type="Pfam" id="PF01575">
    <property type="entry name" value="MaoC_dehydratas"/>
    <property type="match status" value="1"/>
</dbReference>
<dbReference type="GO" id="GO:0006633">
    <property type="term" value="P:fatty acid biosynthetic process"/>
    <property type="evidence" value="ECO:0007669"/>
    <property type="project" value="TreeGrafter"/>
</dbReference>
<organism evidence="3">
    <name type="scientific">Geoglobus ahangari</name>
    <dbReference type="NCBI Taxonomy" id="113653"/>
    <lineage>
        <taxon>Archaea</taxon>
        <taxon>Methanobacteriati</taxon>
        <taxon>Methanobacteriota</taxon>
        <taxon>Archaeoglobi</taxon>
        <taxon>Archaeoglobales</taxon>
        <taxon>Archaeoglobaceae</taxon>
        <taxon>Geoglobus</taxon>
    </lineage>
</organism>
<dbReference type="PANTHER" id="PTHR43437">
    <property type="entry name" value="HYDROXYACYL-THIOESTER DEHYDRATASE TYPE 2, MITOCHONDRIAL-RELATED"/>
    <property type="match status" value="1"/>
</dbReference>
<dbReference type="PANTHER" id="PTHR43437:SF3">
    <property type="entry name" value="HYDROXYACYL-THIOESTER DEHYDRATASE TYPE 2, MITOCHONDRIAL"/>
    <property type="match status" value="1"/>
</dbReference>
<dbReference type="InterPro" id="IPR050965">
    <property type="entry name" value="UPF0336/Enoyl-CoA_hydratase"/>
</dbReference>
<dbReference type="SUPFAM" id="SSF54637">
    <property type="entry name" value="Thioesterase/thiol ester dehydrase-isomerase"/>
    <property type="match status" value="1"/>
</dbReference>
<gene>
    <name evidence="3" type="ORF">ENT89_00105</name>
</gene>
<keyword evidence="1" id="KW-0812">Transmembrane</keyword>
<dbReference type="EMBL" id="DTAK01000001">
    <property type="protein sequence ID" value="HGU58637.1"/>
    <property type="molecule type" value="Genomic_DNA"/>
</dbReference>
<dbReference type="InterPro" id="IPR002539">
    <property type="entry name" value="MaoC-like_dom"/>
</dbReference>
<feature type="transmembrane region" description="Helical" evidence="1">
    <location>
        <begin position="115"/>
        <end position="139"/>
    </location>
</feature>
<keyword evidence="1" id="KW-1133">Transmembrane helix</keyword>
<evidence type="ECO:0000256" key="1">
    <source>
        <dbReference type="SAM" id="Phobius"/>
    </source>
</evidence>
<name>A0A7C4W322_9EURY</name>
<sequence length="202" mass="23034">MNSIAKIIGKIQKEMLITTMENLLTYLHGLEKLYGLDRNGSKLELIKEIYSTMAEFKKVEKPDLPPDVVKVGYKTSYSKRIDYADVYLFSIVSGDWNPIHHDEEFASKTRFKKRVVHGMLTLSLISNALALIPGAVILVKQSVEYVKPVYIGDTVTAEAEIVEELPKGRYRVKVECKNQNEETVAKGECIILIWKVEKRNNK</sequence>